<dbReference type="PROSITE" id="PS50026">
    <property type="entry name" value="EGF_3"/>
    <property type="match status" value="2"/>
</dbReference>
<dbReference type="InterPro" id="IPR000742">
    <property type="entry name" value="EGF"/>
</dbReference>
<protein>
    <submittedName>
        <fullName evidence="4">EGF-like domain-containing protein</fullName>
    </submittedName>
</protein>
<dbReference type="PROSITE" id="PS00022">
    <property type="entry name" value="EGF_1"/>
    <property type="match status" value="3"/>
</dbReference>
<dbReference type="SMART" id="SM00181">
    <property type="entry name" value="EGF"/>
    <property type="match status" value="3"/>
</dbReference>
<feature type="domain" description="EGF-like" evidence="2">
    <location>
        <begin position="1065"/>
        <end position="1097"/>
    </location>
</feature>
<dbReference type="InterPro" id="IPR053295">
    <property type="entry name" value="Innate_immunity_reg"/>
</dbReference>
<evidence type="ECO:0000313" key="4">
    <source>
        <dbReference type="WBParaSite" id="TCONS_00016866.p1"/>
    </source>
</evidence>
<sequence length="1794" mass="204637">MTMKNHLMKNKPINWFSFYFLTLPLLSSTTRLDVSWIKKDYKTLLNNKVNNNVAEEVFLDNSNLTKCKNPLLDGSDCSQYLCINFGHNYLEASFDDDKISCVCPPGPYGTHCEQINCPNYQMTYDYPLDRSLISFITYNNLMKKMDKVDSTDPFIDELCTMVSDPKNSYTSFTIGASCAKKTPIWTMTSFETNNLQLQNSLKSFFKLVRNGNSTNEYFRLSDIHQLVSVSQSYSDINIFTNMGVTDSSSNIAIQLSLIKQTALANRVRINIFVVSQLSSKEDIYNQTSWKPLIELSETTGGFIIIPYDRFSISSQQNKTIKESIIKLFPVFNNGRNILKTVLPKKYDSIPISFQLSLDSKNKRTGYLFISGYKSFNESSITIFAHNGSVEEYFILNKLKVYKITFDKNNNQPIVIITKNANIDISLNIQLLSALKELTFDLGYTINDMADSSSPLPIINVPNNVVGRRWNMKGNVTLKLNTNSNIQTTLINKPRNNSCYFNYEYMTITSTSNDISYFSAISNEDNYQEWIPFTFSDSSQIPFKISDVVYLKKNQIEKYNYLLDNNLISQIDFNNIEEDMMIYENYNNIKKFSKDILLFNESAEYLEGSGSTLTIETTTPTSTQSPIDNKSQKSFSLAFYSRKSLINNLLNQISTKSLINRLKKFLAKFKNNYDSYIFGSFFKSSNPNSIQAIESLNYVDFLSEMMNRLNFDNHDDDTCFEDNTAQQILIKILQNNAFEKSSDIYLITDQLYGKESNDKQFGDIILYNLLNKLTPRINVLLVETRCSNKFNDINYSGMQPYWELTKRTGGAIIKVQDPSSLLNWFSYLTNQTSSKYENIYTDNQPGKFVQKKDSSNSFNLANGHKYTVWGTIQTTAQTTLPTTISIIDINNNSICTGNPFITIEDEFGISSPCTIPKDGKYYVQLDSNYFPTKTFQVRVVEFNADYGYKLSFVDTNGDISDSPLYGETKKVKILFNPYDDTNINENNTNLTVTIFDSTQKKVFYSETYSNDQYSYLTNNSWFCNNANKMYYIQIQSQKESRMFSYTCLNSNNTSFTPDLQCPPWLNQSDCSTPICGNGGTLIEGVCSCLPNYTGPYCDHYIANCTNDNNIYYNDFTTSIIVVVDLQNDKLDDLKNQFEYIKNNMDDFGQKEYILFSYDSESNISPSNMNIYVTSEKKKFFYEISKLTSISGGITTPGAHVSYLKAVLSRQSGSKSVLIWVPHRWECGTEIDMELVDLILKKNVDMRIIYYNNLLQYCKDTAYYIMLGNGLFTKFTSDTGKDDNSFGYYVVNGLLGLDNSTGLIVYDSYFNYDTLPCDQPIKTKIVNDGTNGIFITVDGFEMDKNTLKIATKLTTNTYYIDMMSNLINEITFTCQSTVTIRRGYIIEGQSPTKIAYGYNSINNDSFKNFAPISYISNNYLFFNIKNYDGNNNEFISNYPEIRSQYIYPMNISTKEISSVVNRRDICNNKWIGNLPCSTSSLTNSILRVKITGTNDNKKGFSKVITTVCKEKVTCKNGGTFSSSSGLCICDSSWIGQDCSIPKCFNGYIVNNQQCICDKNWYGIHCDNNSPIQPTVSTQTIPKISTTPITSTINPQICYDNLNITLVLIFDETNNSIPYIQNYINFYSSFQKNIKSYGPGKQINLAAEYASLYPTLISFASEKNIPTFINSTKKTDAISIDNTFNTHIYDLLSMCNTTSNPTYCYPQKNKYFIIFGATNHFVEDTCTDGNLSFLNGIKSIIFTFGNADNSSSWWNTCYKKETNDPTGKNIKLYDKINPNTDIFTTAFLDICRFENII</sequence>
<keyword evidence="3" id="KW-1185">Reference proteome</keyword>
<proteinExistence type="predicted"/>
<evidence type="ECO:0000259" key="2">
    <source>
        <dbReference type="PROSITE" id="PS50026"/>
    </source>
</evidence>
<reference evidence="4" key="1">
    <citation type="submission" date="2024-02" db="UniProtKB">
        <authorList>
            <consortium name="WormBaseParasite"/>
        </authorList>
    </citation>
    <scope>IDENTIFICATION</scope>
</reference>
<keyword evidence="1" id="KW-1015">Disulfide bond</keyword>
<feature type="domain" description="EGF-like" evidence="2">
    <location>
        <begin position="73"/>
        <end position="113"/>
    </location>
</feature>
<evidence type="ECO:0000256" key="1">
    <source>
        <dbReference type="PROSITE-ProRule" id="PRU00076"/>
    </source>
</evidence>
<evidence type="ECO:0000313" key="3">
    <source>
        <dbReference type="Proteomes" id="UP000035681"/>
    </source>
</evidence>
<accession>A0AAF5DRT7</accession>
<dbReference type="PANTHER" id="PTHR47324:SF1">
    <property type="entry name" value="EGF-LIKE DOMAIN-CONTAINING PROTEIN-RELATED"/>
    <property type="match status" value="1"/>
</dbReference>
<name>A0AAF5DRT7_STRER</name>
<keyword evidence="1" id="KW-0245">EGF-like domain</keyword>
<comment type="caution">
    <text evidence="1">Lacks conserved residue(s) required for the propagation of feature annotation.</text>
</comment>
<dbReference type="InterPro" id="IPR002049">
    <property type="entry name" value="LE_dom"/>
</dbReference>
<dbReference type="PANTHER" id="PTHR47324">
    <property type="entry name" value="PROTEIN IRG-7-RELATED"/>
    <property type="match status" value="1"/>
</dbReference>
<dbReference type="CDD" id="cd00055">
    <property type="entry name" value="EGF_Lam"/>
    <property type="match status" value="1"/>
</dbReference>
<dbReference type="Proteomes" id="UP000035681">
    <property type="component" value="Unplaced"/>
</dbReference>
<organism evidence="3 4">
    <name type="scientific">Strongyloides stercoralis</name>
    <name type="common">Threadworm</name>
    <dbReference type="NCBI Taxonomy" id="6248"/>
    <lineage>
        <taxon>Eukaryota</taxon>
        <taxon>Metazoa</taxon>
        <taxon>Ecdysozoa</taxon>
        <taxon>Nematoda</taxon>
        <taxon>Chromadorea</taxon>
        <taxon>Rhabditida</taxon>
        <taxon>Tylenchina</taxon>
        <taxon>Panagrolaimomorpha</taxon>
        <taxon>Strongyloidoidea</taxon>
        <taxon>Strongyloididae</taxon>
        <taxon>Strongyloides</taxon>
    </lineage>
</organism>
<dbReference type="Gene3D" id="2.10.25.10">
    <property type="entry name" value="Laminin"/>
    <property type="match status" value="2"/>
</dbReference>
<feature type="disulfide bond" evidence="1">
    <location>
        <begin position="103"/>
        <end position="112"/>
    </location>
</feature>
<dbReference type="WBParaSite" id="TCONS_00016866.p1">
    <property type="protein sequence ID" value="TCONS_00016866.p1"/>
    <property type="gene ID" value="XLOC_011510"/>
</dbReference>
<feature type="disulfide bond" evidence="1">
    <location>
        <begin position="1087"/>
        <end position="1096"/>
    </location>
</feature>
<dbReference type="AlphaFoldDB" id="A0AAF5DRT7"/>